<organism evidence="4 5">
    <name type="scientific">Actinoalloteichus caeruleus DSM 43889</name>
    <dbReference type="NCBI Taxonomy" id="1120930"/>
    <lineage>
        <taxon>Bacteria</taxon>
        <taxon>Bacillati</taxon>
        <taxon>Actinomycetota</taxon>
        <taxon>Actinomycetes</taxon>
        <taxon>Pseudonocardiales</taxon>
        <taxon>Pseudonocardiaceae</taxon>
        <taxon>Actinoalloteichus</taxon>
        <taxon>Actinoalloteichus cyanogriseus</taxon>
    </lineage>
</organism>
<dbReference type="PANTHER" id="PTHR43248:SF2">
    <property type="entry name" value="PROLYL AMINOPEPTIDASE"/>
    <property type="match status" value="1"/>
</dbReference>
<name>A0ABT1JJB4_ACTCY</name>
<accession>A0ABT1JJB4</accession>
<dbReference type="InterPro" id="IPR029058">
    <property type="entry name" value="AB_hydrolase_fold"/>
</dbReference>
<proteinExistence type="inferred from homology"/>
<sequence length="284" mass="30604">MSPHRAIPVQLPTEYGELSGLHGTSQARTVLATAVLLPGYTGSKEDFAALIDPLTEAGFDVLTIDLPGQYQSDGPDDEDAYRPSRLGVVIANLVSRLRSEGRRVLLLGHSYGGLVARAAVLSGAEPVGLTLLASGPSALPPGPRLSLIELCEPALRLHGVEAAAQIYEAHDPAWSARPRELRTLLRARLVSSMPAGLLGMATALRTEPDLVPELAARIQEHRIRGFVVCGEQDDVWSVETQREMAEKLGVDFVTVPDSGHNPNKDNPQGLLDVLVPTWQRWLLS</sequence>
<comment type="similarity">
    <text evidence="1">Belongs to the peptidase S33 family.</text>
</comment>
<evidence type="ECO:0000313" key="4">
    <source>
        <dbReference type="EMBL" id="MCP2332251.1"/>
    </source>
</evidence>
<protein>
    <submittedName>
        <fullName evidence="4">Pimeloyl-ACP methyl ester carboxylesterase</fullName>
    </submittedName>
</protein>
<dbReference type="RefSeq" id="WP_030104332.1">
    <property type="nucleotide sequence ID" value="NZ_AUBJ02000001.1"/>
</dbReference>
<evidence type="ECO:0000313" key="5">
    <source>
        <dbReference type="Proteomes" id="UP000791080"/>
    </source>
</evidence>
<reference evidence="4 5" key="1">
    <citation type="submission" date="2022-06" db="EMBL/GenBank/DDBJ databases">
        <title>Genomic Encyclopedia of Type Strains, Phase I: the one thousand microbial genomes (KMG-I) project.</title>
        <authorList>
            <person name="Kyrpides N."/>
        </authorList>
    </citation>
    <scope>NUCLEOTIDE SEQUENCE [LARGE SCALE GENOMIC DNA]</scope>
    <source>
        <strain evidence="4 5">DSM 43889</strain>
    </source>
</reference>
<feature type="domain" description="AB hydrolase-1" evidence="3">
    <location>
        <begin position="35"/>
        <end position="272"/>
    </location>
</feature>
<keyword evidence="5" id="KW-1185">Reference proteome</keyword>
<dbReference type="Gene3D" id="3.40.50.1820">
    <property type="entry name" value="alpha/beta hydrolase"/>
    <property type="match status" value="1"/>
</dbReference>
<comment type="caution">
    <text evidence="4">The sequence shown here is derived from an EMBL/GenBank/DDBJ whole genome shotgun (WGS) entry which is preliminary data.</text>
</comment>
<dbReference type="EMBL" id="AUBJ02000001">
    <property type="protein sequence ID" value="MCP2332251.1"/>
    <property type="molecule type" value="Genomic_DNA"/>
</dbReference>
<dbReference type="Proteomes" id="UP000791080">
    <property type="component" value="Unassembled WGS sequence"/>
</dbReference>
<evidence type="ECO:0000256" key="1">
    <source>
        <dbReference type="ARBA" id="ARBA00010088"/>
    </source>
</evidence>
<evidence type="ECO:0000259" key="3">
    <source>
        <dbReference type="Pfam" id="PF12697"/>
    </source>
</evidence>
<dbReference type="Pfam" id="PF12697">
    <property type="entry name" value="Abhydrolase_6"/>
    <property type="match status" value="1"/>
</dbReference>
<keyword evidence="2" id="KW-0378">Hydrolase</keyword>
<evidence type="ECO:0000256" key="2">
    <source>
        <dbReference type="ARBA" id="ARBA00022801"/>
    </source>
</evidence>
<gene>
    <name evidence="4" type="ORF">G443_002521</name>
</gene>
<dbReference type="InterPro" id="IPR000073">
    <property type="entry name" value="AB_hydrolase_1"/>
</dbReference>
<dbReference type="PANTHER" id="PTHR43248">
    <property type="entry name" value="2-SUCCINYL-6-HYDROXY-2,4-CYCLOHEXADIENE-1-CARBOXYLATE SYNTHASE"/>
    <property type="match status" value="1"/>
</dbReference>
<dbReference type="InterPro" id="IPR051601">
    <property type="entry name" value="Serine_prot/Carboxylest_S33"/>
</dbReference>
<dbReference type="SUPFAM" id="SSF53474">
    <property type="entry name" value="alpha/beta-Hydrolases"/>
    <property type="match status" value="1"/>
</dbReference>